<comment type="caution">
    <text evidence="3">The sequence shown here is derived from an EMBL/GenBank/DDBJ whole genome shotgun (WGS) entry which is preliminary data.</text>
</comment>
<dbReference type="CDD" id="cd00085">
    <property type="entry name" value="HNHc"/>
    <property type="match status" value="1"/>
</dbReference>
<evidence type="ECO:0000256" key="1">
    <source>
        <dbReference type="SAM" id="MobiDB-lite"/>
    </source>
</evidence>
<accession>A0AAW6P5H0</accession>
<dbReference type="Proteomes" id="UP001220662">
    <property type="component" value="Unassembled WGS sequence"/>
</dbReference>
<organism evidence="3 4">
    <name type="scientific">Pseudomonas citronellolis</name>
    <dbReference type="NCBI Taxonomy" id="53408"/>
    <lineage>
        <taxon>Bacteria</taxon>
        <taxon>Pseudomonadati</taxon>
        <taxon>Pseudomonadota</taxon>
        <taxon>Gammaproteobacteria</taxon>
        <taxon>Pseudomonadales</taxon>
        <taxon>Pseudomonadaceae</taxon>
        <taxon>Pseudomonas</taxon>
    </lineage>
</organism>
<gene>
    <name evidence="3" type="ORF">P3W55_13285</name>
</gene>
<keyword evidence="3" id="KW-0378">Hydrolase</keyword>
<name>A0AAW6P5H0_9PSED</name>
<evidence type="ECO:0000259" key="2">
    <source>
        <dbReference type="SMART" id="SM00507"/>
    </source>
</evidence>
<dbReference type="RefSeq" id="WP_276214656.1">
    <property type="nucleotide sequence ID" value="NZ_JARJLR010000233.1"/>
</dbReference>
<dbReference type="GO" id="GO:0004519">
    <property type="term" value="F:endonuclease activity"/>
    <property type="evidence" value="ECO:0007669"/>
    <property type="project" value="UniProtKB-KW"/>
</dbReference>
<feature type="domain" description="HNH nuclease" evidence="2">
    <location>
        <begin position="23"/>
        <end position="92"/>
    </location>
</feature>
<feature type="region of interest" description="Disordered" evidence="1">
    <location>
        <begin position="97"/>
        <end position="127"/>
    </location>
</feature>
<dbReference type="InterPro" id="IPR003615">
    <property type="entry name" value="HNH_nuc"/>
</dbReference>
<dbReference type="GO" id="GO:0005829">
    <property type="term" value="C:cytosol"/>
    <property type="evidence" value="ECO:0007669"/>
    <property type="project" value="TreeGrafter"/>
</dbReference>
<dbReference type="AlphaFoldDB" id="A0AAW6P5H0"/>
<dbReference type="PANTHER" id="PTHR41286">
    <property type="entry name" value="HNH NUCLEASE YAJD-RELATED"/>
    <property type="match status" value="1"/>
</dbReference>
<protein>
    <submittedName>
        <fullName evidence="3">HNH endonuclease signature motif containing protein</fullName>
    </submittedName>
</protein>
<proteinExistence type="predicted"/>
<keyword evidence="3" id="KW-0255">Endonuclease</keyword>
<keyword evidence="3" id="KW-0540">Nuclease</keyword>
<evidence type="ECO:0000313" key="3">
    <source>
        <dbReference type="EMBL" id="MDF3842683.1"/>
    </source>
</evidence>
<sequence length="127" mass="14527">MTAPKVERRGTSASRGYGHRWRLAREDHLRRHPYCSMCSTERRPVAAVIVDHREPHRLGEAKASGDPERIAAAWKLFWDRSNWQSLCKPCHDSTKQRLERSGRLAGCSTDGRPLDPGHHWNRPPAQG</sequence>
<dbReference type="SMART" id="SM00507">
    <property type="entry name" value="HNHc"/>
    <property type="match status" value="1"/>
</dbReference>
<dbReference type="PANTHER" id="PTHR41286:SF1">
    <property type="entry name" value="HNH NUCLEASE YAJD-RELATED"/>
    <property type="match status" value="1"/>
</dbReference>
<evidence type="ECO:0000313" key="4">
    <source>
        <dbReference type="Proteomes" id="UP001220662"/>
    </source>
</evidence>
<reference evidence="3" key="1">
    <citation type="submission" date="2023-03" db="EMBL/GenBank/DDBJ databases">
        <title>Draft assemblies of triclosan tolerant bacteria isolated from returned activated sludge.</title>
        <authorList>
            <person name="Van Hamelsveld S."/>
        </authorList>
    </citation>
    <scope>NUCLEOTIDE SEQUENCE</scope>
    <source>
        <strain evidence="3">GW210015_S63</strain>
    </source>
</reference>
<dbReference type="EMBL" id="JARJLR010000233">
    <property type="protein sequence ID" value="MDF3842683.1"/>
    <property type="molecule type" value="Genomic_DNA"/>
</dbReference>